<keyword evidence="1" id="KW-0732">Signal</keyword>
<dbReference type="AlphaFoldDB" id="A0A0D0CFA3"/>
<evidence type="ECO:0000259" key="2">
    <source>
        <dbReference type="Pfam" id="PF17800"/>
    </source>
</evidence>
<evidence type="ECO:0000313" key="3">
    <source>
        <dbReference type="EMBL" id="KIK56772.1"/>
    </source>
</evidence>
<reference evidence="3 4" key="1">
    <citation type="submission" date="2014-04" db="EMBL/GenBank/DDBJ databases">
        <title>Evolutionary Origins and Diversification of the Mycorrhizal Mutualists.</title>
        <authorList>
            <consortium name="DOE Joint Genome Institute"/>
            <consortium name="Mycorrhizal Genomics Consortium"/>
            <person name="Kohler A."/>
            <person name="Kuo A."/>
            <person name="Nagy L.G."/>
            <person name="Floudas D."/>
            <person name="Copeland A."/>
            <person name="Barry K.W."/>
            <person name="Cichocki N."/>
            <person name="Veneault-Fourrey C."/>
            <person name="LaButti K."/>
            <person name="Lindquist E.A."/>
            <person name="Lipzen A."/>
            <person name="Lundell T."/>
            <person name="Morin E."/>
            <person name="Murat C."/>
            <person name="Riley R."/>
            <person name="Ohm R."/>
            <person name="Sun H."/>
            <person name="Tunlid A."/>
            <person name="Henrissat B."/>
            <person name="Grigoriev I.V."/>
            <person name="Hibbett D.S."/>
            <person name="Martin F."/>
        </authorList>
    </citation>
    <scope>NUCLEOTIDE SEQUENCE [LARGE SCALE GENOMIC DNA]</scope>
    <source>
        <strain evidence="3 4">FD-317 M1</strain>
    </source>
</reference>
<proteinExistence type="predicted"/>
<feature type="chain" id="PRO_5002208323" description="Nucleoplasmin-like domain-containing protein" evidence="1">
    <location>
        <begin position="19"/>
        <end position="128"/>
    </location>
</feature>
<evidence type="ECO:0000313" key="4">
    <source>
        <dbReference type="Proteomes" id="UP000053593"/>
    </source>
</evidence>
<dbReference type="InterPro" id="IPR041232">
    <property type="entry name" value="NPL"/>
</dbReference>
<feature type="domain" description="Nucleoplasmin-like" evidence="2">
    <location>
        <begin position="3"/>
        <end position="91"/>
    </location>
</feature>
<dbReference type="Pfam" id="PF17800">
    <property type="entry name" value="NPL"/>
    <property type="match status" value="1"/>
</dbReference>
<gene>
    <name evidence="3" type="ORF">GYMLUDRAFT_61814</name>
</gene>
<dbReference type="HOGENOM" id="CLU_1959833_0_0_1"/>
<name>A0A0D0CFA3_9AGAR</name>
<accession>A0A0D0CFA3</accession>
<sequence length="128" mass="14409">MSWFIKLAAGQSFSFVLPKLLCISTTSIEPDDLNCTPTTLTLSSLQHNELGFQVLMPLKVCTFRSLEAETFALDLRIGKGQKITAKASGPHKRMESSSFPILYLLFAALVREILITWKRLRPSMEVFE</sequence>
<evidence type="ECO:0000256" key="1">
    <source>
        <dbReference type="SAM" id="SignalP"/>
    </source>
</evidence>
<organism evidence="3 4">
    <name type="scientific">Collybiopsis luxurians FD-317 M1</name>
    <dbReference type="NCBI Taxonomy" id="944289"/>
    <lineage>
        <taxon>Eukaryota</taxon>
        <taxon>Fungi</taxon>
        <taxon>Dikarya</taxon>
        <taxon>Basidiomycota</taxon>
        <taxon>Agaricomycotina</taxon>
        <taxon>Agaricomycetes</taxon>
        <taxon>Agaricomycetidae</taxon>
        <taxon>Agaricales</taxon>
        <taxon>Marasmiineae</taxon>
        <taxon>Omphalotaceae</taxon>
        <taxon>Collybiopsis</taxon>
        <taxon>Collybiopsis luxurians</taxon>
    </lineage>
</organism>
<dbReference type="EMBL" id="KN834795">
    <property type="protein sequence ID" value="KIK56772.1"/>
    <property type="molecule type" value="Genomic_DNA"/>
</dbReference>
<dbReference type="OrthoDB" id="10523974at2759"/>
<keyword evidence="4" id="KW-1185">Reference proteome</keyword>
<feature type="signal peptide" evidence="1">
    <location>
        <begin position="1"/>
        <end position="18"/>
    </location>
</feature>
<dbReference type="Proteomes" id="UP000053593">
    <property type="component" value="Unassembled WGS sequence"/>
</dbReference>
<protein>
    <recommendedName>
        <fullName evidence="2">Nucleoplasmin-like domain-containing protein</fullName>
    </recommendedName>
</protein>